<sequence length="130" mass="12798">MAGGVTLAYSAFLPWLAGADTTAFQLHDLFKGMSGSPGGAFGSSMAVLILLAAAVALVAGLYGGAPYAWLGGLVALATVVLWGIRTAAAKSGVGKGAVSGEIQVGVWVALAGMVVVLVAGYLAREGSEEG</sequence>
<gene>
    <name evidence="2" type="ORF">D5H75_32795</name>
</gene>
<keyword evidence="1" id="KW-0472">Membrane</keyword>
<comment type="caution">
    <text evidence="2">The sequence shown here is derived from an EMBL/GenBank/DDBJ whole genome shotgun (WGS) entry which is preliminary data.</text>
</comment>
<dbReference type="EMBL" id="QZEY01000018">
    <property type="protein sequence ID" value="RJL23675.1"/>
    <property type="molecule type" value="Genomic_DNA"/>
</dbReference>
<evidence type="ECO:0000313" key="2">
    <source>
        <dbReference type="EMBL" id="RJL23675.1"/>
    </source>
</evidence>
<proteinExistence type="predicted"/>
<feature type="transmembrane region" description="Helical" evidence="1">
    <location>
        <begin position="104"/>
        <end position="123"/>
    </location>
</feature>
<feature type="transmembrane region" description="Helical" evidence="1">
    <location>
        <begin position="43"/>
        <end position="62"/>
    </location>
</feature>
<protein>
    <submittedName>
        <fullName evidence="2">Uncharacterized protein</fullName>
    </submittedName>
</protein>
<reference evidence="2 3" key="1">
    <citation type="submission" date="2018-09" db="EMBL/GenBank/DDBJ databases">
        <title>YIM 75507 draft genome.</title>
        <authorList>
            <person name="Tang S."/>
            <person name="Feng Y."/>
        </authorList>
    </citation>
    <scope>NUCLEOTIDE SEQUENCE [LARGE SCALE GENOMIC DNA]</scope>
    <source>
        <strain evidence="2 3">YIM 75507</strain>
    </source>
</reference>
<keyword evidence="1" id="KW-0812">Transmembrane</keyword>
<keyword evidence="3" id="KW-1185">Reference proteome</keyword>
<keyword evidence="1" id="KW-1133">Transmembrane helix</keyword>
<evidence type="ECO:0000256" key="1">
    <source>
        <dbReference type="SAM" id="Phobius"/>
    </source>
</evidence>
<feature type="transmembrane region" description="Helical" evidence="1">
    <location>
        <begin position="67"/>
        <end position="84"/>
    </location>
</feature>
<dbReference type="AlphaFoldDB" id="A0A3A4A582"/>
<organism evidence="2 3">
    <name type="scientific">Bailinhaonella thermotolerans</name>
    <dbReference type="NCBI Taxonomy" id="1070861"/>
    <lineage>
        <taxon>Bacteria</taxon>
        <taxon>Bacillati</taxon>
        <taxon>Actinomycetota</taxon>
        <taxon>Actinomycetes</taxon>
        <taxon>Streptosporangiales</taxon>
        <taxon>Streptosporangiaceae</taxon>
        <taxon>Bailinhaonella</taxon>
    </lineage>
</organism>
<accession>A0A3A4A582</accession>
<dbReference type="Proteomes" id="UP000265768">
    <property type="component" value="Unassembled WGS sequence"/>
</dbReference>
<name>A0A3A4A582_9ACTN</name>
<evidence type="ECO:0000313" key="3">
    <source>
        <dbReference type="Proteomes" id="UP000265768"/>
    </source>
</evidence>